<name>A0A318TMU4_9BACL</name>
<evidence type="ECO:0000313" key="3">
    <source>
        <dbReference type="EMBL" id="PYF06066.1"/>
    </source>
</evidence>
<protein>
    <submittedName>
        <fullName evidence="3">N-acetylglucosaminyldiphosphoundecaprenol N-acetyl-beta-D-mannosaminyltransferase</fullName>
    </submittedName>
</protein>
<dbReference type="NCBIfam" id="TIGR00696">
    <property type="entry name" value="wecG_tagA_cpsF"/>
    <property type="match status" value="1"/>
</dbReference>
<dbReference type="RefSeq" id="WP_181418032.1">
    <property type="nucleotide sequence ID" value="NZ_JAMAWO010000001.1"/>
</dbReference>
<dbReference type="PANTHER" id="PTHR34136:SF1">
    <property type="entry name" value="UDP-N-ACETYL-D-MANNOSAMINURONIC ACID TRANSFERASE"/>
    <property type="match status" value="1"/>
</dbReference>
<gene>
    <name evidence="3" type="ORF">BJ095_11227</name>
</gene>
<keyword evidence="2 3" id="KW-0808">Transferase</keyword>
<dbReference type="GO" id="GO:0016758">
    <property type="term" value="F:hexosyltransferase activity"/>
    <property type="evidence" value="ECO:0007669"/>
    <property type="project" value="TreeGrafter"/>
</dbReference>
<organism evidence="3 4">
    <name type="scientific">Ureibacillus chungkukjangi</name>
    <dbReference type="NCBI Taxonomy" id="1202712"/>
    <lineage>
        <taxon>Bacteria</taxon>
        <taxon>Bacillati</taxon>
        <taxon>Bacillota</taxon>
        <taxon>Bacilli</taxon>
        <taxon>Bacillales</taxon>
        <taxon>Caryophanaceae</taxon>
        <taxon>Ureibacillus</taxon>
    </lineage>
</organism>
<dbReference type="EMBL" id="QJTJ01000012">
    <property type="protein sequence ID" value="PYF06066.1"/>
    <property type="molecule type" value="Genomic_DNA"/>
</dbReference>
<evidence type="ECO:0000256" key="2">
    <source>
        <dbReference type="ARBA" id="ARBA00022679"/>
    </source>
</evidence>
<comment type="caution">
    <text evidence="3">The sequence shown here is derived from an EMBL/GenBank/DDBJ whole genome shotgun (WGS) entry which is preliminary data.</text>
</comment>
<keyword evidence="4" id="KW-1185">Reference proteome</keyword>
<proteinExistence type="predicted"/>
<dbReference type="InterPro" id="IPR004629">
    <property type="entry name" value="WecG_TagA_CpsF"/>
</dbReference>
<dbReference type="Proteomes" id="UP000247416">
    <property type="component" value="Unassembled WGS sequence"/>
</dbReference>
<keyword evidence="1" id="KW-0328">Glycosyltransferase</keyword>
<sequence>MRNYIEKELYLNTQKQLVELIVSNIESRRKQTYYAINSDCMLQYWSDADYRKLINKEKNLVYVDGMGVIYAQKILKIPQAVERIATTDLFPALLDYLNRHKKPLRIFLLGGKGDTAERVKSNFANRYPHTEIVGTHHGYFDKIADSKQIINDINAQNIDILFVGFGNPVQEKWVDEYFDSLQVQAIITCGGLFDYYANNVKRAPLFMQKLGFEWLFRLMQEPRRLFKRYIFGNMKYIAKVFSIKLSNP</sequence>
<dbReference type="CDD" id="cd06533">
    <property type="entry name" value="Glyco_transf_WecG_TagA"/>
    <property type="match status" value="1"/>
</dbReference>
<accession>A0A318TMU4</accession>
<reference evidence="3 4" key="1">
    <citation type="submission" date="2018-06" db="EMBL/GenBank/DDBJ databases">
        <title>Genomic Encyclopedia of Archaeal and Bacterial Type Strains, Phase II (KMG-II): from individual species to whole genera.</title>
        <authorList>
            <person name="Goeker M."/>
        </authorList>
    </citation>
    <scope>NUCLEOTIDE SEQUENCE [LARGE SCALE GENOMIC DNA]</scope>
    <source>
        <strain evidence="3 4">KACC 16626</strain>
    </source>
</reference>
<dbReference type="AlphaFoldDB" id="A0A318TMU4"/>
<dbReference type="PANTHER" id="PTHR34136">
    <property type="match status" value="1"/>
</dbReference>
<evidence type="ECO:0000313" key="4">
    <source>
        <dbReference type="Proteomes" id="UP000247416"/>
    </source>
</evidence>
<evidence type="ECO:0000256" key="1">
    <source>
        <dbReference type="ARBA" id="ARBA00022676"/>
    </source>
</evidence>
<dbReference type="Pfam" id="PF03808">
    <property type="entry name" value="Glyco_tran_WecG"/>
    <property type="match status" value="1"/>
</dbReference>